<dbReference type="Pfam" id="PF07690">
    <property type="entry name" value="MFS_1"/>
    <property type="match status" value="1"/>
</dbReference>
<feature type="transmembrane region" description="Helical" evidence="6">
    <location>
        <begin position="435"/>
        <end position="456"/>
    </location>
</feature>
<sequence length="519" mass="55367">MVASEEVTTHKKTRIISVVAATAIALACGTNYAYSAWAPQFADKLLLSATQSNVIGTAANLGMYAAGIPMGIITDRKSPRITAIIGMFALLVGYYPIKLAYDRGPGGMSVGLISFCSFLSGVGSCAAFQAALKTATLNWPTHRGTAAACPTAAFGLSAFFYTVIAGLAFPGDTSGLLMLLSLSTSFLVMVSIPFLIVVDHQKGTTYAALPTSERSRRDSNLLHRTKSNSSKYKATAVPPPEITDETDPSGSSTETSSLLSAPGDIVDDDDAASTKTCHSHCIDVTGLALLYKPDFWQIWIVLGLLSGVGLMTINNIGHDVQALWAHFDPSASKDFIAHRQLLHVSILSISSFCGRLSSGIGSDIIVKRLHHSRFWCAAISATIFSVAQICAIRISNPNFLWVVSSLTGLAYGALFGVCPVLVVDAFGPDGFAVNWGFMTLAPVVSGNVYNLFYGAAYDSNSVVEPDGQRGCELGLGCYRTAYFVTLVSSVAGIGACFWGMWGERQRNRRVLEEMEHREA</sequence>
<reference evidence="7" key="1">
    <citation type="journal article" date="2020" name="Stud. Mycol.">
        <title>101 Dothideomycetes genomes: a test case for predicting lifestyles and emergence of pathogens.</title>
        <authorList>
            <person name="Haridas S."/>
            <person name="Albert R."/>
            <person name="Binder M."/>
            <person name="Bloem J."/>
            <person name="Labutti K."/>
            <person name="Salamov A."/>
            <person name="Andreopoulos B."/>
            <person name="Baker S."/>
            <person name="Barry K."/>
            <person name="Bills G."/>
            <person name="Bluhm B."/>
            <person name="Cannon C."/>
            <person name="Castanera R."/>
            <person name="Culley D."/>
            <person name="Daum C."/>
            <person name="Ezra D."/>
            <person name="Gonzalez J."/>
            <person name="Henrissat B."/>
            <person name="Kuo A."/>
            <person name="Liang C."/>
            <person name="Lipzen A."/>
            <person name="Lutzoni F."/>
            <person name="Magnuson J."/>
            <person name="Mondo S."/>
            <person name="Nolan M."/>
            <person name="Ohm R."/>
            <person name="Pangilinan J."/>
            <person name="Park H.-J."/>
            <person name="Ramirez L."/>
            <person name="Alfaro M."/>
            <person name="Sun H."/>
            <person name="Tritt A."/>
            <person name="Yoshinaga Y."/>
            <person name="Zwiers L.-H."/>
            <person name="Turgeon B."/>
            <person name="Goodwin S."/>
            <person name="Spatafora J."/>
            <person name="Crous P."/>
            <person name="Grigoriev I."/>
        </authorList>
    </citation>
    <scope>NUCLEOTIDE SEQUENCE</scope>
    <source>
        <strain evidence="7">CBS 113818</strain>
    </source>
</reference>
<evidence type="ECO:0000256" key="3">
    <source>
        <dbReference type="ARBA" id="ARBA00022989"/>
    </source>
</evidence>
<feature type="transmembrane region" description="Helical" evidence="6">
    <location>
        <begin position="81"/>
        <end position="97"/>
    </location>
</feature>
<feature type="transmembrane region" description="Helical" evidence="6">
    <location>
        <begin position="482"/>
        <end position="501"/>
    </location>
</feature>
<feature type="compositionally biased region" description="Low complexity" evidence="5">
    <location>
        <begin position="248"/>
        <end position="260"/>
    </location>
</feature>
<dbReference type="InterPro" id="IPR011701">
    <property type="entry name" value="MFS"/>
</dbReference>
<dbReference type="PANTHER" id="PTHR21576:SF158">
    <property type="entry name" value="RIBOSOMAL RNA-PROCESSING PROTEIN 12-LIKE CONSERVED DOMAIN-CONTAINING PROTEIN"/>
    <property type="match status" value="1"/>
</dbReference>
<name>A0A6A6ZCW3_9PLEO</name>
<evidence type="ECO:0000313" key="7">
    <source>
        <dbReference type="EMBL" id="KAF2818826.1"/>
    </source>
</evidence>
<organism evidence="7 8">
    <name type="scientific">Ophiobolus disseminans</name>
    <dbReference type="NCBI Taxonomy" id="1469910"/>
    <lineage>
        <taxon>Eukaryota</taxon>
        <taxon>Fungi</taxon>
        <taxon>Dikarya</taxon>
        <taxon>Ascomycota</taxon>
        <taxon>Pezizomycotina</taxon>
        <taxon>Dothideomycetes</taxon>
        <taxon>Pleosporomycetidae</taxon>
        <taxon>Pleosporales</taxon>
        <taxon>Pleosporineae</taxon>
        <taxon>Phaeosphaeriaceae</taxon>
        <taxon>Ophiobolus</taxon>
    </lineage>
</organism>
<dbReference type="AlphaFoldDB" id="A0A6A6ZCW3"/>
<feature type="transmembrane region" description="Helical" evidence="6">
    <location>
        <begin position="298"/>
        <end position="316"/>
    </location>
</feature>
<feature type="transmembrane region" description="Helical" evidence="6">
    <location>
        <begin position="144"/>
        <end position="169"/>
    </location>
</feature>
<dbReference type="GO" id="GO:0022857">
    <property type="term" value="F:transmembrane transporter activity"/>
    <property type="evidence" value="ECO:0007669"/>
    <property type="project" value="InterPro"/>
</dbReference>
<feature type="transmembrane region" description="Helical" evidence="6">
    <location>
        <begin position="15"/>
        <end position="34"/>
    </location>
</feature>
<keyword evidence="2 6" id="KW-0812">Transmembrane</keyword>
<feature type="transmembrane region" description="Helical" evidence="6">
    <location>
        <begin position="109"/>
        <end position="132"/>
    </location>
</feature>
<dbReference type="SUPFAM" id="SSF103473">
    <property type="entry name" value="MFS general substrate transporter"/>
    <property type="match status" value="1"/>
</dbReference>
<dbReference type="OrthoDB" id="410267at2759"/>
<comment type="subcellular location">
    <subcellularLocation>
        <location evidence="1">Membrane</location>
        <topology evidence="1">Multi-pass membrane protein</topology>
    </subcellularLocation>
</comment>
<gene>
    <name evidence="7" type="ORF">CC86DRAFT_375483</name>
</gene>
<feature type="transmembrane region" description="Helical" evidence="6">
    <location>
        <begin position="175"/>
        <end position="198"/>
    </location>
</feature>
<keyword evidence="4 6" id="KW-0472">Membrane</keyword>
<feature type="transmembrane region" description="Helical" evidence="6">
    <location>
        <begin position="374"/>
        <end position="394"/>
    </location>
</feature>
<evidence type="ECO:0000256" key="2">
    <source>
        <dbReference type="ARBA" id="ARBA00022692"/>
    </source>
</evidence>
<dbReference type="GO" id="GO:0000329">
    <property type="term" value="C:fungal-type vacuole membrane"/>
    <property type="evidence" value="ECO:0007669"/>
    <property type="project" value="TreeGrafter"/>
</dbReference>
<dbReference type="EMBL" id="MU006248">
    <property type="protein sequence ID" value="KAF2818826.1"/>
    <property type="molecule type" value="Genomic_DNA"/>
</dbReference>
<evidence type="ECO:0000313" key="8">
    <source>
        <dbReference type="Proteomes" id="UP000799424"/>
    </source>
</evidence>
<protein>
    <submittedName>
        <fullName evidence="7">MFS general substrate transporter</fullName>
    </submittedName>
</protein>
<dbReference type="InterPro" id="IPR036259">
    <property type="entry name" value="MFS_trans_sf"/>
</dbReference>
<keyword evidence="3 6" id="KW-1133">Transmembrane helix</keyword>
<evidence type="ECO:0000256" key="6">
    <source>
        <dbReference type="SAM" id="Phobius"/>
    </source>
</evidence>
<dbReference type="Proteomes" id="UP000799424">
    <property type="component" value="Unassembled WGS sequence"/>
</dbReference>
<dbReference type="Gene3D" id="1.20.1250.20">
    <property type="entry name" value="MFS general substrate transporter like domains"/>
    <property type="match status" value="1"/>
</dbReference>
<dbReference type="PANTHER" id="PTHR21576">
    <property type="entry name" value="UNCHARACTERIZED NODULIN-LIKE PROTEIN"/>
    <property type="match status" value="1"/>
</dbReference>
<keyword evidence="8" id="KW-1185">Reference proteome</keyword>
<proteinExistence type="predicted"/>
<accession>A0A6A6ZCW3</accession>
<evidence type="ECO:0000256" key="1">
    <source>
        <dbReference type="ARBA" id="ARBA00004141"/>
    </source>
</evidence>
<feature type="transmembrane region" description="Helical" evidence="6">
    <location>
        <begin position="54"/>
        <end position="74"/>
    </location>
</feature>
<feature type="transmembrane region" description="Helical" evidence="6">
    <location>
        <begin position="400"/>
        <end position="423"/>
    </location>
</feature>
<feature type="region of interest" description="Disordered" evidence="5">
    <location>
        <begin position="228"/>
        <end position="263"/>
    </location>
</feature>
<evidence type="ECO:0000256" key="4">
    <source>
        <dbReference type="ARBA" id="ARBA00023136"/>
    </source>
</evidence>
<evidence type="ECO:0000256" key="5">
    <source>
        <dbReference type="SAM" id="MobiDB-lite"/>
    </source>
</evidence>